<proteinExistence type="predicted"/>
<dbReference type="AlphaFoldDB" id="A0A316F6P3"/>
<accession>A0A316F6P3</accession>
<organism evidence="3 4">
    <name type="scientific">Actinoplanes xinjiangensis</name>
    <dbReference type="NCBI Taxonomy" id="512350"/>
    <lineage>
        <taxon>Bacteria</taxon>
        <taxon>Bacillati</taxon>
        <taxon>Actinomycetota</taxon>
        <taxon>Actinomycetes</taxon>
        <taxon>Micromonosporales</taxon>
        <taxon>Micromonosporaceae</taxon>
        <taxon>Actinoplanes</taxon>
    </lineage>
</organism>
<evidence type="ECO:0000256" key="1">
    <source>
        <dbReference type="SAM" id="MobiDB-lite"/>
    </source>
</evidence>
<feature type="signal peptide" evidence="2">
    <location>
        <begin position="1"/>
        <end position="23"/>
    </location>
</feature>
<dbReference type="RefSeq" id="WP_158319427.1">
    <property type="nucleotide sequence ID" value="NZ_BONA01000082.1"/>
</dbReference>
<dbReference type="OrthoDB" id="3298876at2"/>
<keyword evidence="2" id="KW-0732">Signal</keyword>
<evidence type="ECO:0000256" key="2">
    <source>
        <dbReference type="SAM" id="SignalP"/>
    </source>
</evidence>
<feature type="chain" id="PRO_5039104240" evidence="2">
    <location>
        <begin position="24"/>
        <end position="192"/>
    </location>
</feature>
<protein>
    <submittedName>
        <fullName evidence="3">Uncharacterized protein</fullName>
    </submittedName>
</protein>
<name>A0A316F6P3_9ACTN</name>
<comment type="caution">
    <text evidence="3">The sequence shown here is derived from an EMBL/GenBank/DDBJ whole genome shotgun (WGS) entry which is preliminary data.</text>
</comment>
<keyword evidence="4" id="KW-1185">Reference proteome</keyword>
<dbReference type="EMBL" id="QGGR01000018">
    <property type="protein sequence ID" value="PWK40892.1"/>
    <property type="molecule type" value="Genomic_DNA"/>
</dbReference>
<evidence type="ECO:0000313" key="4">
    <source>
        <dbReference type="Proteomes" id="UP000245697"/>
    </source>
</evidence>
<dbReference type="Proteomes" id="UP000245697">
    <property type="component" value="Unassembled WGS sequence"/>
</dbReference>
<reference evidence="3 4" key="1">
    <citation type="submission" date="2018-05" db="EMBL/GenBank/DDBJ databases">
        <title>Genomic Encyclopedia of Archaeal and Bacterial Type Strains, Phase II (KMG-II): from individual species to whole genera.</title>
        <authorList>
            <person name="Goeker M."/>
        </authorList>
    </citation>
    <scope>NUCLEOTIDE SEQUENCE [LARGE SCALE GENOMIC DNA]</scope>
    <source>
        <strain evidence="3 4">DSM 45184</strain>
    </source>
</reference>
<sequence length="192" mass="21037">MKKLARMLTMGGFGLLTALAVGAGPVQATPGGAVPVTTPGPRHIELREDVQIAGYYRTESSCKRSGWFGERNAHWDAYQCGRVRVGYRRGAWALQAASYDDWNRLGFGIPLSAVCDFPSQYRPVWVGQFRPGRPGWVRPARPYRARPHHARPHHGHAGPTHQFQERAGFGSVKPVTPIPSGPRNGAPVKAGH</sequence>
<evidence type="ECO:0000313" key="3">
    <source>
        <dbReference type="EMBL" id="PWK40892.1"/>
    </source>
</evidence>
<feature type="region of interest" description="Disordered" evidence="1">
    <location>
        <begin position="170"/>
        <end position="192"/>
    </location>
</feature>
<gene>
    <name evidence="3" type="ORF">BC793_118122</name>
</gene>